<dbReference type="InterPro" id="IPR015590">
    <property type="entry name" value="Aldehyde_DH_dom"/>
</dbReference>
<gene>
    <name evidence="2" type="ORF">GIB67_036452</name>
</gene>
<keyword evidence="3" id="KW-1185">Reference proteome</keyword>
<dbReference type="Proteomes" id="UP000541444">
    <property type="component" value="Unassembled WGS sequence"/>
</dbReference>
<reference evidence="2 3" key="1">
    <citation type="journal article" date="2020" name="IScience">
        <title>Genome Sequencing of the Endangered Kingdonia uniflora (Circaeasteraceae, Ranunculales) Reveals Potential Mechanisms of Evolutionary Specialization.</title>
        <authorList>
            <person name="Sun Y."/>
            <person name="Deng T."/>
            <person name="Zhang A."/>
            <person name="Moore M.J."/>
            <person name="Landis J.B."/>
            <person name="Lin N."/>
            <person name="Zhang H."/>
            <person name="Zhang X."/>
            <person name="Huang J."/>
            <person name="Zhang X."/>
            <person name="Sun H."/>
            <person name="Wang H."/>
        </authorList>
    </citation>
    <scope>NUCLEOTIDE SEQUENCE [LARGE SCALE GENOMIC DNA]</scope>
    <source>
        <strain evidence="2">TB1705</strain>
        <tissue evidence="2">Leaf</tissue>
    </source>
</reference>
<dbReference type="PANTHER" id="PTHR11699">
    <property type="entry name" value="ALDEHYDE DEHYDROGENASE-RELATED"/>
    <property type="match status" value="1"/>
</dbReference>
<dbReference type="Gene3D" id="3.40.605.10">
    <property type="entry name" value="Aldehyde Dehydrogenase, Chain A, domain 1"/>
    <property type="match status" value="1"/>
</dbReference>
<evidence type="ECO:0000313" key="3">
    <source>
        <dbReference type="Proteomes" id="UP000541444"/>
    </source>
</evidence>
<proteinExistence type="predicted"/>
<dbReference type="GO" id="GO:0016620">
    <property type="term" value="F:oxidoreductase activity, acting on the aldehyde or oxo group of donors, NAD or NADP as acceptor"/>
    <property type="evidence" value="ECO:0007669"/>
    <property type="project" value="InterPro"/>
</dbReference>
<comment type="caution">
    <text evidence="2">The sequence shown here is derived from an EMBL/GenBank/DDBJ whole genome shotgun (WGS) entry which is preliminary data.</text>
</comment>
<dbReference type="EMBL" id="JACGCM010002659">
    <property type="protein sequence ID" value="KAF6137415.1"/>
    <property type="molecule type" value="Genomic_DNA"/>
</dbReference>
<protein>
    <recommendedName>
        <fullName evidence="1">Aldehyde dehydrogenase domain-containing protein</fullName>
    </recommendedName>
</protein>
<dbReference type="Pfam" id="PF00171">
    <property type="entry name" value="Aldedh"/>
    <property type="match status" value="1"/>
</dbReference>
<dbReference type="SUPFAM" id="SSF53720">
    <property type="entry name" value="ALDH-like"/>
    <property type="match status" value="1"/>
</dbReference>
<dbReference type="InterPro" id="IPR016161">
    <property type="entry name" value="Ald_DH/histidinol_DH"/>
</dbReference>
<dbReference type="OrthoDB" id="1721490at2759"/>
<evidence type="ECO:0000259" key="1">
    <source>
        <dbReference type="Pfam" id="PF00171"/>
    </source>
</evidence>
<sequence length="86" mass="9481">MGLYEEAMLAFTGSTATEKVVLELTCKSNLKPVTLELRGKSPFIVPEDADIDKDVEIAHFALFFNQDNVVVLGLAHLCMSVYMTSL</sequence>
<organism evidence="2 3">
    <name type="scientific">Kingdonia uniflora</name>
    <dbReference type="NCBI Taxonomy" id="39325"/>
    <lineage>
        <taxon>Eukaryota</taxon>
        <taxon>Viridiplantae</taxon>
        <taxon>Streptophyta</taxon>
        <taxon>Embryophyta</taxon>
        <taxon>Tracheophyta</taxon>
        <taxon>Spermatophyta</taxon>
        <taxon>Magnoliopsida</taxon>
        <taxon>Ranunculales</taxon>
        <taxon>Circaeasteraceae</taxon>
        <taxon>Kingdonia</taxon>
    </lineage>
</organism>
<accession>A0A7J7L454</accession>
<feature type="domain" description="Aldehyde dehydrogenase" evidence="1">
    <location>
        <begin position="7"/>
        <end position="67"/>
    </location>
</feature>
<dbReference type="InterPro" id="IPR016163">
    <property type="entry name" value="Ald_DH_C"/>
</dbReference>
<name>A0A7J7L454_9MAGN</name>
<dbReference type="InterPro" id="IPR016162">
    <property type="entry name" value="Ald_DH_N"/>
</dbReference>
<evidence type="ECO:0000313" key="2">
    <source>
        <dbReference type="EMBL" id="KAF6137415.1"/>
    </source>
</evidence>
<dbReference type="AlphaFoldDB" id="A0A7J7L454"/>
<dbReference type="Gene3D" id="3.40.309.10">
    <property type="entry name" value="Aldehyde Dehydrogenase, Chain A, domain 2"/>
    <property type="match status" value="1"/>
</dbReference>